<dbReference type="PANTHER" id="PTHR43317:SF1">
    <property type="entry name" value="THERMOSPERMINE SYNTHASE ACAULIS5"/>
    <property type="match status" value="1"/>
</dbReference>
<dbReference type="GO" id="GO:0032259">
    <property type="term" value="P:methylation"/>
    <property type="evidence" value="ECO:0007669"/>
    <property type="project" value="UniProtKB-KW"/>
</dbReference>
<comment type="caution">
    <text evidence="2">The sequence shown here is derived from an EMBL/GenBank/DDBJ whole genome shotgun (WGS) entry which is preliminary data.</text>
</comment>
<gene>
    <name evidence="2" type="ORF">F4553_006292</name>
</gene>
<reference evidence="2 3" key="1">
    <citation type="submission" date="2020-08" db="EMBL/GenBank/DDBJ databases">
        <title>Sequencing the genomes of 1000 actinobacteria strains.</title>
        <authorList>
            <person name="Klenk H.-P."/>
        </authorList>
    </citation>
    <scope>NUCLEOTIDE SEQUENCE [LARGE SCALE GENOMIC DNA]</scope>
    <source>
        <strain evidence="2 3">DSM 45362</strain>
    </source>
</reference>
<evidence type="ECO:0000256" key="1">
    <source>
        <dbReference type="ARBA" id="ARBA00023115"/>
    </source>
</evidence>
<dbReference type="NCBIfam" id="NF037959">
    <property type="entry name" value="MFS_SpdSyn"/>
    <property type="match status" value="1"/>
</dbReference>
<dbReference type="Gene3D" id="3.40.50.150">
    <property type="entry name" value="Vaccinia Virus protein VP39"/>
    <property type="match status" value="1"/>
</dbReference>
<name>A0A841BZD9_9ACTN</name>
<dbReference type="GO" id="GO:0008168">
    <property type="term" value="F:methyltransferase activity"/>
    <property type="evidence" value="ECO:0007669"/>
    <property type="project" value="UniProtKB-KW"/>
</dbReference>
<dbReference type="PANTHER" id="PTHR43317">
    <property type="entry name" value="THERMOSPERMINE SYNTHASE ACAULIS5"/>
    <property type="match status" value="1"/>
</dbReference>
<protein>
    <submittedName>
        <fullName evidence="2">Putative methyltransferase</fullName>
    </submittedName>
</protein>
<dbReference type="RefSeq" id="WP_184843133.1">
    <property type="nucleotide sequence ID" value="NZ_JACHMN010000003.1"/>
</dbReference>
<dbReference type="InterPro" id="IPR029063">
    <property type="entry name" value="SAM-dependent_MTases_sf"/>
</dbReference>
<keyword evidence="1" id="KW-0620">Polyamine biosynthesis</keyword>
<keyword evidence="2" id="KW-0808">Transferase</keyword>
<organism evidence="2 3">
    <name type="scientific">Allocatelliglobosispora scoriae</name>
    <dbReference type="NCBI Taxonomy" id="643052"/>
    <lineage>
        <taxon>Bacteria</taxon>
        <taxon>Bacillati</taxon>
        <taxon>Actinomycetota</taxon>
        <taxon>Actinomycetes</taxon>
        <taxon>Micromonosporales</taxon>
        <taxon>Micromonosporaceae</taxon>
        <taxon>Allocatelliglobosispora</taxon>
    </lineage>
</organism>
<evidence type="ECO:0000313" key="3">
    <source>
        <dbReference type="Proteomes" id="UP000587527"/>
    </source>
</evidence>
<dbReference type="AlphaFoldDB" id="A0A841BZD9"/>
<dbReference type="Proteomes" id="UP000587527">
    <property type="component" value="Unassembled WGS sequence"/>
</dbReference>
<evidence type="ECO:0000313" key="2">
    <source>
        <dbReference type="EMBL" id="MBB5872858.1"/>
    </source>
</evidence>
<keyword evidence="2" id="KW-0489">Methyltransferase</keyword>
<sequence>MTFLSDMPDGDGEVYRVDTGLAEFYADPHMPGAWTLVLDGMPQSHVNADDPTMIAFDYVRRIVDIIDTVAPPGPLRFLHLGGGGLTLPRCLAALRPGSEQRVVEIDGSLAGLVLARSPLEDDSITVTIGDALDALRPLPVGAFDVVIADIFTGARVPGHVRTSEFAQLAARAVDRDGCYIANIIDKSPLDFARGQAATLREVFNTVAIMADAAVLRGRRSGNLLLVGGDDIDLGGMVRRAATDPFPVRVEHGDRLTSFIKGRSRL</sequence>
<accession>A0A841BZD9</accession>
<keyword evidence="3" id="KW-1185">Reference proteome</keyword>
<proteinExistence type="predicted"/>
<dbReference type="SUPFAM" id="SSF53335">
    <property type="entry name" value="S-adenosyl-L-methionine-dependent methyltransferases"/>
    <property type="match status" value="1"/>
</dbReference>
<dbReference type="EMBL" id="JACHMN010000003">
    <property type="protein sequence ID" value="MBB5872858.1"/>
    <property type="molecule type" value="Genomic_DNA"/>
</dbReference>
<dbReference type="GO" id="GO:0006596">
    <property type="term" value="P:polyamine biosynthetic process"/>
    <property type="evidence" value="ECO:0007669"/>
    <property type="project" value="UniProtKB-KW"/>
</dbReference>